<sequence length="128" mass="14294">MKNGMRKTVYLIDDDSDILSVLAVTLQYGKFEPIMDFNGNNFDVTRRPCPDLYIIDINLLGKNGCDLCGQIKGACPDIPVILLSANMDIEQLSLACNADAFISKPFDILNVLDTVNKLMYSERRTVNN</sequence>
<gene>
    <name evidence="5" type="ORF">FRZ67_11420</name>
</gene>
<feature type="modified residue" description="4-aspartylphosphate" evidence="3">
    <location>
        <position position="56"/>
    </location>
</feature>
<dbReference type="OrthoDB" id="9809670at2"/>
<reference evidence="5 6" key="1">
    <citation type="journal article" date="2016" name="Int. J. Syst. Evol. Microbiol.">
        <title>Panacibacter ginsenosidivorans gen. nov., sp. nov., with ginsenoside converting activity isolated from soil of a ginseng field.</title>
        <authorList>
            <person name="Siddiqi M.Z."/>
            <person name="Muhammad Shafi S."/>
            <person name="Choi K.D."/>
            <person name="Im W.T."/>
        </authorList>
    </citation>
    <scope>NUCLEOTIDE SEQUENCE [LARGE SCALE GENOMIC DNA]</scope>
    <source>
        <strain evidence="5 6">Gsoil1550</strain>
    </source>
</reference>
<keyword evidence="6" id="KW-1185">Reference proteome</keyword>
<dbReference type="PANTHER" id="PTHR44591:SF14">
    <property type="entry name" value="PROTEIN PILG"/>
    <property type="match status" value="1"/>
</dbReference>
<accession>A0A5B8VC76</accession>
<dbReference type="InterPro" id="IPR011006">
    <property type="entry name" value="CheY-like_superfamily"/>
</dbReference>
<dbReference type="AlphaFoldDB" id="A0A5B8VC76"/>
<dbReference type="InterPro" id="IPR050595">
    <property type="entry name" value="Bact_response_regulator"/>
</dbReference>
<name>A0A5B8VC76_9BACT</name>
<evidence type="ECO:0000313" key="5">
    <source>
        <dbReference type="EMBL" id="QEC67878.1"/>
    </source>
</evidence>
<dbReference type="GO" id="GO:0000160">
    <property type="term" value="P:phosphorelay signal transduction system"/>
    <property type="evidence" value="ECO:0007669"/>
    <property type="project" value="UniProtKB-KW"/>
</dbReference>
<dbReference type="RefSeq" id="WP_147189685.1">
    <property type="nucleotide sequence ID" value="NZ_CP042435.1"/>
</dbReference>
<evidence type="ECO:0000259" key="4">
    <source>
        <dbReference type="PROSITE" id="PS50110"/>
    </source>
</evidence>
<dbReference type="KEGG" id="pgin:FRZ67_11420"/>
<dbReference type="Gene3D" id="3.40.50.2300">
    <property type="match status" value="1"/>
</dbReference>
<organism evidence="5 6">
    <name type="scientific">Panacibacter ginsenosidivorans</name>
    <dbReference type="NCBI Taxonomy" id="1813871"/>
    <lineage>
        <taxon>Bacteria</taxon>
        <taxon>Pseudomonadati</taxon>
        <taxon>Bacteroidota</taxon>
        <taxon>Chitinophagia</taxon>
        <taxon>Chitinophagales</taxon>
        <taxon>Chitinophagaceae</taxon>
        <taxon>Panacibacter</taxon>
    </lineage>
</organism>
<dbReference type="SUPFAM" id="SSF52172">
    <property type="entry name" value="CheY-like"/>
    <property type="match status" value="1"/>
</dbReference>
<dbReference type="CDD" id="cd00156">
    <property type="entry name" value="REC"/>
    <property type="match status" value="1"/>
</dbReference>
<dbReference type="Pfam" id="PF00072">
    <property type="entry name" value="Response_reg"/>
    <property type="match status" value="1"/>
</dbReference>
<feature type="domain" description="Response regulatory" evidence="4">
    <location>
        <begin position="8"/>
        <end position="119"/>
    </location>
</feature>
<dbReference type="PROSITE" id="PS50110">
    <property type="entry name" value="RESPONSE_REGULATORY"/>
    <property type="match status" value="1"/>
</dbReference>
<dbReference type="Proteomes" id="UP000321533">
    <property type="component" value="Chromosome"/>
</dbReference>
<evidence type="ECO:0000313" key="6">
    <source>
        <dbReference type="Proteomes" id="UP000321533"/>
    </source>
</evidence>
<evidence type="ECO:0000256" key="3">
    <source>
        <dbReference type="PROSITE-ProRule" id="PRU00169"/>
    </source>
</evidence>
<dbReference type="EMBL" id="CP042435">
    <property type="protein sequence ID" value="QEC67878.1"/>
    <property type="molecule type" value="Genomic_DNA"/>
</dbReference>
<dbReference type="InterPro" id="IPR001789">
    <property type="entry name" value="Sig_transdc_resp-reg_receiver"/>
</dbReference>
<dbReference type="PANTHER" id="PTHR44591">
    <property type="entry name" value="STRESS RESPONSE REGULATOR PROTEIN 1"/>
    <property type="match status" value="1"/>
</dbReference>
<evidence type="ECO:0000256" key="1">
    <source>
        <dbReference type="ARBA" id="ARBA00022553"/>
    </source>
</evidence>
<dbReference type="SMART" id="SM00448">
    <property type="entry name" value="REC"/>
    <property type="match status" value="1"/>
</dbReference>
<proteinExistence type="predicted"/>
<evidence type="ECO:0000256" key="2">
    <source>
        <dbReference type="ARBA" id="ARBA00023012"/>
    </source>
</evidence>
<keyword evidence="2" id="KW-0902">Two-component regulatory system</keyword>
<keyword evidence="1 3" id="KW-0597">Phosphoprotein</keyword>
<protein>
    <submittedName>
        <fullName evidence="5">Response regulator</fullName>
    </submittedName>
</protein>